<dbReference type="AlphaFoldDB" id="A0A1J4KRB7"/>
<organism evidence="2 3">
    <name type="scientific">Tritrichomonas foetus</name>
    <dbReference type="NCBI Taxonomy" id="1144522"/>
    <lineage>
        <taxon>Eukaryota</taxon>
        <taxon>Metamonada</taxon>
        <taxon>Parabasalia</taxon>
        <taxon>Tritrichomonadida</taxon>
        <taxon>Tritrichomonadidae</taxon>
        <taxon>Tritrichomonas</taxon>
    </lineage>
</organism>
<reference evidence="2" key="1">
    <citation type="submission" date="2016-10" db="EMBL/GenBank/DDBJ databases">
        <authorList>
            <person name="Benchimol M."/>
            <person name="Almeida L.G."/>
            <person name="Vasconcelos A.T."/>
            <person name="Perreira-Neves A."/>
            <person name="Rosa I.A."/>
            <person name="Tasca T."/>
            <person name="Bogo M.R."/>
            <person name="de Souza W."/>
        </authorList>
    </citation>
    <scope>NUCLEOTIDE SEQUENCE [LARGE SCALE GENOMIC DNA]</scope>
    <source>
        <strain evidence="2">K</strain>
    </source>
</reference>
<protein>
    <submittedName>
        <fullName evidence="2">Uncharacterized protein</fullName>
    </submittedName>
</protein>
<dbReference type="RefSeq" id="XP_068365149.1">
    <property type="nucleotide sequence ID" value="XM_068500097.1"/>
</dbReference>
<proteinExistence type="predicted"/>
<feature type="region of interest" description="Disordered" evidence="1">
    <location>
        <begin position="135"/>
        <end position="158"/>
    </location>
</feature>
<keyword evidence="3" id="KW-1185">Reference proteome</keyword>
<evidence type="ECO:0000313" key="2">
    <source>
        <dbReference type="EMBL" id="OHT12013.1"/>
    </source>
</evidence>
<gene>
    <name evidence="2" type="ORF">TRFO_18304</name>
</gene>
<dbReference type="EMBL" id="MLAK01000573">
    <property type="protein sequence ID" value="OHT12013.1"/>
    <property type="molecule type" value="Genomic_DNA"/>
</dbReference>
<sequence>MINKRSNVIPFPSSKASSSVVDQQQSSNENTQSCEASSFPSLQFQLPNACPNRPFAYGKQGFKRDENSVAGSNSITGSNSISPNFSVVGGRRGTWPCMQTLKASNLLIKMPFRQQKPAQIPTIMITSFQNQDTISNKSLTRSHSKSSASSDENGNDDIFTSRQETKKLPNLFQPHIIRKTPSQFCVRNVI</sequence>
<accession>A0A1J4KRB7</accession>
<feature type="compositionally biased region" description="Low complexity" evidence="1">
    <location>
        <begin position="13"/>
        <end position="27"/>
    </location>
</feature>
<name>A0A1J4KRB7_9EUKA</name>
<dbReference type="VEuPathDB" id="TrichDB:TRFO_18304"/>
<feature type="region of interest" description="Disordered" evidence="1">
    <location>
        <begin position="1"/>
        <end position="34"/>
    </location>
</feature>
<comment type="caution">
    <text evidence="2">The sequence shown here is derived from an EMBL/GenBank/DDBJ whole genome shotgun (WGS) entry which is preliminary data.</text>
</comment>
<dbReference type="Proteomes" id="UP000179807">
    <property type="component" value="Unassembled WGS sequence"/>
</dbReference>
<evidence type="ECO:0000313" key="3">
    <source>
        <dbReference type="Proteomes" id="UP000179807"/>
    </source>
</evidence>
<evidence type="ECO:0000256" key="1">
    <source>
        <dbReference type="SAM" id="MobiDB-lite"/>
    </source>
</evidence>
<dbReference type="GeneID" id="94834801"/>